<comment type="caution">
    <text evidence="1">The sequence shown here is derived from an EMBL/GenBank/DDBJ whole genome shotgun (WGS) entry which is preliminary data.</text>
</comment>
<organism evidence="1 2">
    <name type="scientific">Steccherinum ochraceum</name>
    <dbReference type="NCBI Taxonomy" id="92696"/>
    <lineage>
        <taxon>Eukaryota</taxon>
        <taxon>Fungi</taxon>
        <taxon>Dikarya</taxon>
        <taxon>Basidiomycota</taxon>
        <taxon>Agaricomycotina</taxon>
        <taxon>Agaricomycetes</taxon>
        <taxon>Polyporales</taxon>
        <taxon>Steccherinaceae</taxon>
        <taxon>Steccherinum</taxon>
    </lineage>
</organism>
<protein>
    <recommendedName>
        <fullName evidence="3">BTB domain-containing protein</fullName>
    </recommendedName>
</protein>
<evidence type="ECO:0000313" key="1">
    <source>
        <dbReference type="EMBL" id="TCD64064.1"/>
    </source>
</evidence>
<name>A0A4R0RNX9_9APHY</name>
<proteinExistence type="predicted"/>
<dbReference type="OrthoDB" id="3268787at2759"/>
<dbReference type="EMBL" id="RWJN01000258">
    <property type="protein sequence ID" value="TCD64064.1"/>
    <property type="molecule type" value="Genomic_DNA"/>
</dbReference>
<sequence>MLSGSDHLLPGVHHRRLYFADGDIVLSSVSAKMKTTMYKVDKIYLSRQSEVFQGMFTMPASSTDLYDGVPWVRMPDPTEELSPLLEALYDVSTLKMVRHSPNTAIRLSGAMKLAKKYEIHSLRRAILRHMENDWPQTVDEWIEYHRSISRAQTQHLNTSPSYLHAGRYIDERFPEPGSTLRFALDYHCPTLLRAATMVMVTASEQSNYEEIVLSKFDMQYEAAAAKRTLLFPLVRWSLLTRRELDCLEYGKKVFREELRKLGNGETQLIDPPTCGGCTDKLVAWRNHVFTMGGKVCLEERELTEPISECTKLLEEGKPAGVCVPCWSRTVKAIMNKRQELWDQIPKIFQWQSLMSD</sequence>
<dbReference type="STRING" id="92696.A0A4R0RNX9"/>
<evidence type="ECO:0008006" key="3">
    <source>
        <dbReference type="Google" id="ProtNLM"/>
    </source>
</evidence>
<keyword evidence="2" id="KW-1185">Reference proteome</keyword>
<evidence type="ECO:0000313" key="2">
    <source>
        <dbReference type="Proteomes" id="UP000292702"/>
    </source>
</evidence>
<dbReference type="InterPro" id="IPR011333">
    <property type="entry name" value="SKP1/BTB/POZ_sf"/>
</dbReference>
<dbReference type="Gene3D" id="3.30.710.10">
    <property type="entry name" value="Potassium Channel Kv1.1, Chain A"/>
    <property type="match status" value="1"/>
</dbReference>
<reference evidence="1 2" key="1">
    <citation type="submission" date="2018-11" db="EMBL/GenBank/DDBJ databases">
        <title>Genome assembly of Steccherinum ochraceum LE-BIN_3174, the white-rot fungus of the Steccherinaceae family (The Residual Polyporoid clade, Polyporales, Basidiomycota).</title>
        <authorList>
            <person name="Fedorova T.V."/>
            <person name="Glazunova O.A."/>
            <person name="Landesman E.O."/>
            <person name="Moiseenko K.V."/>
            <person name="Psurtseva N.V."/>
            <person name="Savinova O.S."/>
            <person name="Shakhova N.V."/>
            <person name="Tyazhelova T.V."/>
            <person name="Vasina D.V."/>
        </authorList>
    </citation>
    <scope>NUCLEOTIDE SEQUENCE [LARGE SCALE GENOMIC DNA]</scope>
    <source>
        <strain evidence="1 2">LE-BIN_3174</strain>
    </source>
</reference>
<dbReference type="Proteomes" id="UP000292702">
    <property type="component" value="Unassembled WGS sequence"/>
</dbReference>
<dbReference type="AlphaFoldDB" id="A0A4R0RNX9"/>
<accession>A0A4R0RNX9</accession>
<gene>
    <name evidence="1" type="ORF">EIP91_004572</name>
</gene>